<dbReference type="PANTHER" id="PTHR22920:SF7">
    <property type="entry name" value="MSP DOMAIN-CONTAINING PROTEIN-RELATED"/>
    <property type="match status" value="1"/>
</dbReference>
<dbReference type="PANTHER" id="PTHR22920">
    <property type="entry name" value="MAJOR SPERM PROTEIN"/>
    <property type="match status" value="1"/>
</dbReference>
<evidence type="ECO:0000256" key="5">
    <source>
        <dbReference type="ARBA" id="ARBA00037744"/>
    </source>
</evidence>
<organism evidence="10 11">
    <name type="scientific">Panagrolaimus davidi</name>
    <dbReference type="NCBI Taxonomy" id="227884"/>
    <lineage>
        <taxon>Eukaryota</taxon>
        <taxon>Metazoa</taxon>
        <taxon>Ecdysozoa</taxon>
        <taxon>Nematoda</taxon>
        <taxon>Chromadorea</taxon>
        <taxon>Rhabditida</taxon>
        <taxon>Tylenchina</taxon>
        <taxon>Panagrolaimomorpha</taxon>
        <taxon>Panagrolaimoidea</taxon>
        <taxon>Panagrolaimidae</taxon>
        <taxon>Panagrolaimus</taxon>
    </lineage>
</organism>
<dbReference type="GO" id="GO:0005856">
    <property type="term" value="C:cytoskeleton"/>
    <property type="evidence" value="ECO:0007669"/>
    <property type="project" value="UniProtKB-SubCell"/>
</dbReference>
<keyword evidence="3 7" id="KW-0206">Cytoskeleton</keyword>
<dbReference type="InterPro" id="IPR000535">
    <property type="entry name" value="MSP_dom"/>
</dbReference>
<evidence type="ECO:0000256" key="3">
    <source>
        <dbReference type="ARBA" id="ARBA00023212"/>
    </source>
</evidence>
<proteinExistence type="predicted"/>
<evidence type="ECO:0000259" key="9">
    <source>
        <dbReference type="PROSITE" id="PS50202"/>
    </source>
</evidence>
<evidence type="ECO:0000256" key="1">
    <source>
        <dbReference type="ARBA" id="ARBA00004245"/>
    </source>
</evidence>
<name>A0A914Q268_9BILA</name>
<evidence type="ECO:0000256" key="2">
    <source>
        <dbReference type="ARBA" id="ARBA00022490"/>
    </source>
</evidence>
<dbReference type="Proteomes" id="UP000887578">
    <property type="component" value="Unplaced"/>
</dbReference>
<keyword evidence="2" id="KW-0963">Cytoplasm</keyword>
<dbReference type="WBParaSite" id="PDA_v2.g25322.t1">
    <property type="protein sequence ID" value="PDA_v2.g25322.t1"/>
    <property type="gene ID" value="PDA_v2.g25322"/>
</dbReference>
<feature type="domain" description="MSP" evidence="9">
    <location>
        <begin position="2"/>
        <end position="124"/>
    </location>
</feature>
<dbReference type="AlphaFoldDB" id="A0A914Q268"/>
<comment type="function">
    <text evidence="5 7">Central component in molecular interactions underlying sperm crawling. Forms an extensive filament system that extends from sperm villipoda, along the leading edge of the pseudopod.</text>
</comment>
<feature type="region of interest" description="Disordered" evidence="8">
    <location>
        <begin position="191"/>
        <end position="214"/>
    </location>
</feature>
<dbReference type="InterPro" id="IPR013783">
    <property type="entry name" value="Ig-like_fold"/>
</dbReference>
<dbReference type="SUPFAM" id="SSF49354">
    <property type="entry name" value="PapD-like"/>
    <property type="match status" value="1"/>
</dbReference>
<keyword evidence="4" id="KW-0966">Cell projection</keyword>
<dbReference type="InterPro" id="IPR008962">
    <property type="entry name" value="PapD-like_sf"/>
</dbReference>
<dbReference type="Gene3D" id="2.60.40.10">
    <property type="entry name" value="Immunoglobulins"/>
    <property type="match status" value="1"/>
</dbReference>
<dbReference type="Pfam" id="PF00635">
    <property type="entry name" value="Motile_Sperm"/>
    <property type="match status" value="1"/>
</dbReference>
<feature type="compositionally biased region" description="Basic and acidic residues" evidence="8">
    <location>
        <begin position="194"/>
        <end position="214"/>
    </location>
</feature>
<evidence type="ECO:0000313" key="11">
    <source>
        <dbReference type="WBParaSite" id="PDA_v2.g25322.t1"/>
    </source>
</evidence>
<evidence type="ECO:0000256" key="7">
    <source>
        <dbReference type="RuleBase" id="RU003425"/>
    </source>
</evidence>
<dbReference type="InterPro" id="IPR051155">
    <property type="entry name" value="Nematode_MSP"/>
</dbReference>
<accession>A0A914Q268</accession>
<reference evidence="11" key="1">
    <citation type="submission" date="2022-11" db="UniProtKB">
        <authorList>
            <consortium name="WormBaseParasite"/>
        </authorList>
    </citation>
    <scope>IDENTIFICATION</scope>
</reference>
<evidence type="ECO:0000256" key="6">
    <source>
        <dbReference type="ARBA" id="ARBA00037818"/>
    </source>
</evidence>
<comment type="subcellular location">
    <subcellularLocation>
        <location evidence="6">Cell projection</location>
        <location evidence="6">Pseudopodium</location>
    </subcellularLocation>
    <subcellularLocation>
        <location evidence="1">Cytoplasm</location>
        <location evidence="1">Cytoskeleton</location>
    </subcellularLocation>
</comment>
<evidence type="ECO:0000313" key="10">
    <source>
        <dbReference type="Proteomes" id="UP000887578"/>
    </source>
</evidence>
<evidence type="ECO:0000256" key="8">
    <source>
        <dbReference type="SAM" id="MobiDB-lite"/>
    </source>
</evidence>
<protein>
    <recommendedName>
        <fullName evidence="7">Major sperm protein</fullName>
    </recommendedName>
</protein>
<evidence type="ECO:0000256" key="4">
    <source>
        <dbReference type="ARBA" id="ARBA00023273"/>
    </source>
</evidence>
<dbReference type="GO" id="GO:0031143">
    <property type="term" value="C:pseudopodium"/>
    <property type="evidence" value="ECO:0007669"/>
    <property type="project" value="UniProtKB-SubCell"/>
</dbReference>
<keyword evidence="10" id="KW-1185">Reference proteome</keyword>
<dbReference type="PROSITE" id="PS50202">
    <property type="entry name" value="MSP"/>
    <property type="match status" value="1"/>
</dbReference>
<sequence length="282" mass="32143">MAQSVPPSDITTQPGIVFNVPYDDKQTYHIKIINAGCRRIGWAIKTINMKRLGVDPPCGVLDPKKSVLMAVSCDSFQFGQEDTNNDRITIECTDTPDGAAKRRELEEEVHPIVAPPSHHEVLHFPGRHQERMQHPDEHTDNYLSHLFTPSVANMTSHHDDIDEFQRLRNLFSSDFVHTNDVRTIDPIVAPPPPSHHDEVLHSPSHHEERMQHPDEHTDQYLSHLFTPSVANMTSHHDDTDEFQRLRNLFSSDSVHTKNVRTITSETSMGLRTLFDDKSESDS</sequence>